<dbReference type="PANTHER" id="PTHR47478">
    <property type="match status" value="1"/>
</dbReference>
<dbReference type="CDD" id="cd04305">
    <property type="entry name" value="HAD_Neu5Ac-Pase_like"/>
    <property type="match status" value="1"/>
</dbReference>
<dbReference type="PANTHER" id="PTHR47478:SF1">
    <property type="entry name" value="PYRIMIDINE 5'-NUCLEOTIDASE YJJG"/>
    <property type="match status" value="1"/>
</dbReference>
<dbReference type="NCBIfam" id="TIGR01549">
    <property type="entry name" value="HAD-SF-IA-v1"/>
    <property type="match status" value="1"/>
</dbReference>
<dbReference type="SFLD" id="SFLDG01135">
    <property type="entry name" value="C1.5.6:_HAD__Beta-PGM__Phospha"/>
    <property type="match status" value="1"/>
</dbReference>
<sequence length="236" mass="26726">MKKNYDTLLLDADDTLLDFGKTEKAALENTFDEYGLKLTEEIRAIYKTINHELWSAFERGEITKETITSTRFSRVFDTVGYRVDGRTFHLDYQKALGRGYFLIDGARELCEKLAGKYRLYCVTNGVAATQYSRLSGSGLDNYFDNIFVSEEIGHQKPSRDYFSAVFKSIGQFDPSRTLIVGDSLTSDIQGGKNTGIDTCWYNPSGKIAEPALKADYDIRKLDELLPILEKSVAEIR</sequence>
<dbReference type="Pfam" id="PF13419">
    <property type="entry name" value="HAD_2"/>
    <property type="match status" value="1"/>
</dbReference>
<dbReference type="STRING" id="847.BRW83_1731"/>
<dbReference type="eggNOG" id="COG0546">
    <property type="taxonomic scope" value="Bacteria"/>
</dbReference>
<dbReference type="GO" id="GO:0008253">
    <property type="term" value="F:5'-nucleotidase activity"/>
    <property type="evidence" value="ECO:0007669"/>
    <property type="project" value="InterPro"/>
</dbReference>
<evidence type="ECO:0000313" key="1">
    <source>
        <dbReference type="EMBL" id="EEO29486.1"/>
    </source>
</evidence>
<keyword evidence="2" id="KW-1185">Reference proteome</keyword>
<gene>
    <name evidence="1" type="ORF">OFBG_00514</name>
</gene>
<dbReference type="InterPro" id="IPR023198">
    <property type="entry name" value="PGP-like_dom2"/>
</dbReference>
<dbReference type="AlphaFoldDB" id="C3X8G0"/>
<dbReference type="RefSeq" id="WP_005880006.1">
    <property type="nucleotide sequence ID" value="NZ_CP019430.1"/>
</dbReference>
<dbReference type="InterPro" id="IPR011951">
    <property type="entry name" value="HAD-SF_hydro_IA_YjjG/PynA"/>
</dbReference>
<reference evidence="1 2" key="1">
    <citation type="submission" date="2009-02" db="EMBL/GenBank/DDBJ databases">
        <title>The Genome Sequence of Oxalobacter formigenes OXCC13.</title>
        <authorList>
            <consortium name="The Broad Institute Genome Sequencing Platform"/>
            <person name="Ward D."/>
            <person name="Young S.K."/>
            <person name="Kodira C.D."/>
            <person name="Zeng Q."/>
            <person name="Koehrsen M."/>
            <person name="Alvarado L."/>
            <person name="Berlin A."/>
            <person name="Borenstein D."/>
            <person name="Chen Z."/>
            <person name="Engels R."/>
            <person name="Freedman E."/>
            <person name="Gellesch M."/>
            <person name="Goldberg J."/>
            <person name="Griggs A."/>
            <person name="Gujja S."/>
            <person name="Heiman D."/>
            <person name="Hepburn T."/>
            <person name="Howarth C."/>
            <person name="Jen D."/>
            <person name="Larson L."/>
            <person name="Lewis B."/>
            <person name="Mehta T."/>
            <person name="Park D."/>
            <person name="Pearson M."/>
            <person name="Roberts A."/>
            <person name="Saif S."/>
            <person name="Shea T."/>
            <person name="Shenoy N."/>
            <person name="Sisk P."/>
            <person name="Stolte C."/>
            <person name="Sykes S."/>
            <person name="Walk T."/>
            <person name="White J."/>
            <person name="Yandava C."/>
            <person name="Allison M.J."/>
            <person name="Lander E."/>
            <person name="Nusbaum C."/>
            <person name="Galagan J."/>
            <person name="Birren B."/>
        </authorList>
    </citation>
    <scope>NUCLEOTIDE SEQUENCE [LARGE SCALE GENOMIC DNA]</scope>
    <source>
        <strain evidence="1 2">OXCC13</strain>
    </source>
</reference>
<dbReference type="HOGENOM" id="CLU_045011_8_1_4"/>
<protein>
    <submittedName>
        <fullName evidence="1">HAD hydrolase, TIGR02254 family</fullName>
    </submittedName>
</protein>
<dbReference type="OrthoDB" id="148966at2"/>
<dbReference type="GeneID" id="77135572"/>
<keyword evidence="1" id="KW-0378">Hydrolase</keyword>
<dbReference type="Gene3D" id="3.40.50.1000">
    <property type="entry name" value="HAD superfamily/HAD-like"/>
    <property type="match status" value="1"/>
</dbReference>
<dbReference type="InterPro" id="IPR006439">
    <property type="entry name" value="HAD-SF_hydro_IA"/>
</dbReference>
<name>C3X8G0_OXAFO</name>
<accession>C3X8G0</accession>
<dbReference type="Gene3D" id="1.10.150.240">
    <property type="entry name" value="Putative phosphatase, domain 2"/>
    <property type="match status" value="1"/>
</dbReference>
<dbReference type="NCBIfam" id="TIGR02254">
    <property type="entry name" value="YjjG_YfnB"/>
    <property type="match status" value="1"/>
</dbReference>
<organism evidence="1 2">
    <name type="scientific">Oxalobacter formigenes OXCC13</name>
    <dbReference type="NCBI Taxonomy" id="556269"/>
    <lineage>
        <taxon>Bacteria</taxon>
        <taxon>Pseudomonadati</taxon>
        <taxon>Pseudomonadota</taxon>
        <taxon>Betaproteobacteria</taxon>
        <taxon>Burkholderiales</taxon>
        <taxon>Oxalobacteraceae</taxon>
        <taxon>Oxalobacter</taxon>
    </lineage>
</organism>
<dbReference type="Proteomes" id="UP000005089">
    <property type="component" value="Unassembled WGS sequence"/>
</dbReference>
<dbReference type="InterPro" id="IPR052550">
    <property type="entry name" value="Pyrimidine_5'-ntase_YjjG"/>
</dbReference>
<dbReference type="EMBL" id="GG658170">
    <property type="protein sequence ID" value="EEO29486.1"/>
    <property type="molecule type" value="Genomic_DNA"/>
</dbReference>
<dbReference type="InterPro" id="IPR036412">
    <property type="entry name" value="HAD-like_sf"/>
</dbReference>
<dbReference type="SFLD" id="SFLDG01129">
    <property type="entry name" value="C1.5:_HAD__Beta-PGM__Phosphata"/>
    <property type="match status" value="1"/>
</dbReference>
<dbReference type="SUPFAM" id="SSF56784">
    <property type="entry name" value="HAD-like"/>
    <property type="match status" value="1"/>
</dbReference>
<proteinExistence type="predicted"/>
<evidence type="ECO:0000313" key="2">
    <source>
        <dbReference type="Proteomes" id="UP000005089"/>
    </source>
</evidence>
<dbReference type="SFLD" id="SFLDS00003">
    <property type="entry name" value="Haloacid_Dehalogenase"/>
    <property type="match status" value="1"/>
</dbReference>
<dbReference type="InterPro" id="IPR023214">
    <property type="entry name" value="HAD_sf"/>
</dbReference>
<dbReference type="InterPro" id="IPR041492">
    <property type="entry name" value="HAD_2"/>
</dbReference>